<dbReference type="Proteomes" id="UP000030226">
    <property type="component" value="Segment"/>
</dbReference>
<name>A0A0A1IUP1_9CAUD</name>
<dbReference type="Pfam" id="PF05257">
    <property type="entry name" value="CHAP"/>
    <property type="match status" value="1"/>
</dbReference>
<dbReference type="InterPro" id="IPR038765">
    <property type="entry name" value="Papain-like_cys_pep_sf"/>
</dbReference>
<protein>
    <submittedName>
        <fullName evidence="3">Putative baseplate hub subunit and tail lysozyme</fullName>
    </submittedName>
</protein>
<organism evidence="3 4">
    <name type="scientific">Pseudomonas phage vB_PaeS_PAO1_Ab18</name>
    <dbReference type="NCBI Taxonomy" id="1548905"/>
    <lineage>
        <taxon>Viruses</taxon>
        <taxon>Duplodnaviria</taxon>
        <taxon>Heunggongvirae</taxon>
        <taxon>Uroviricota</taxon>
        <taxon>Caudoviricetes</taxon>
        <taxon>Mesyanzhinovviridae</taxon>
        <taxon>Bradleyvirinae</taxon>
        <taxon>Abidjanvirus</taxon>
        <taxon>Abidjanvirus Ab18</taxon>
        <taxon>Pseudomonas virus Ab18</taxon>
    </lineage>
</organism>
<dbReference type="SUPFAM" id="SSF54001">
    <property type="entry name" value="Cysteine proteinases"/>
    <property type="match status" value="1"/>
</dbReference>
<dbReference type="GeneID" id="23680059"/>
<dbReference type="RefSeq" id="YP_009125177.1">
    <property type="nucleotide sequence ID" value="NC_026594.1"/>
</dbReference>
<dbReference type="KEGG" id="vg:23680059"/>
<reference evidence="3 4" key="1">
    <citation type="journal article" date="2015" name="PLoS ONE">
        <title>Investigation of a Large Collection of Pseudomonas aeruginosa Bacteriophages Collected from a Single Environmental Source in Abidjan, Cote d'Ivoire.</title>
        <authorList>
            <person name="Essoh C."/>
            <person name="Latino L."/>
            <person name="Midoux C."/>
            <person name="Blouin Y."/>
            <person name="Loukou G."/>
            <person name="Nguetta S.P."/>
            <person name="Lathro S."/>
            <person name="Cablanmian A."/>
            <person name="Kouassi A.K."/>
            <person name="Vergnaud G."/>
            <person name="Pourcel C."/>
        </authorList>
    </citation>
    <scope>NUCLEOTIDE SEQUENCE [LARGE SCALE GENOMIC DNA]</scope>
    <source>
        <strain evidence="3">Ab18</strain>
    </source>
</reference>
<keyword evidence="4" id="KW-1185">Reference proteome</keyword>
<dbReference type="InterPro" id="IPR013423">
    <property type="entry name" value="CHP02594"/>
</dbReference>
<gene>
    <name evidence="3" type="primary">ORF74</name>
</gene>
<keyword evidence="1" id="KW-0929">Antimicrobial</keyword>
<accession>A0A0A1IUP1</accession>
<feature type="domain" description="Peptidase C51" evidence="2">
    <location>
        <begin position="41"/>
        <end position="116"/>
    </location>
</feature>
<evidence type="ECO:0000313" key="4">
    <source>
        <dbReference type="Proteomes" id="UP000030226"/>
    </source>
</evidence>
<sequence length="168" mass="18829">MKDLPWMIEARKYLGLAEVVGPKHNPTILGWLRQLKAWWAEDETPWCGTFVAAMLRATDRFVIKHWYRALAWKEAGTILSKPAYGCLVVFNRSGGGHVGFLEGVDSRGNLMVLGGNQGNRVSVAPFDRKRVVAYVWPSRADGTPSLPYPERYQLPVLRSDGKLSTNEA</sequence>
<evidence type="ECO:0000259" key="2">
    <source>
        <dbReference type="Pfam" id="PF05257"/>
    </source>
</evidence>
<dbReference type="GO" id="GO:0001897">
    <property type="term" value="P:symbiont-mediated cytolysis of host cell"/>
    <property type="evidence" value="ECO:0007669"/>
    <property type="project" value="UniProtKB-ARBA"/>
</dbReference>
<dbReference type="NCBIfam" id="TIGR02594">
    <property type="entry name" value="TIGR02594 family protein"/>
    <property type="match status" value="1"/>
</dbReference>
<dbReference type="EMBL" id="LN610577">
    <property type="protein sequence ID" value="CEF89713.1"/>
    <property type="molecule type" value="Genomic_DNA"/>
</dbReference>
<dbReference type="InterPro" id="IPR007921">
    <property type="entry name" value="CHAP_dom"/>
</dbReference>
<evidence type="ECO:0000313" key="3">
    <source>
        <dbReference type="EMBL" id="CEF89713.1"/>
    </source>
</evidence>
<proteinExistence type="predicted"/>
<dbReference type="Gene3D" id="3.90.1720.10">
    <property type="entry name" value="endopeptidase domain like (from Nostoc punctiforme)"/>
    <property type="match status" value="1"/>
</dbReference>
<evidence type="ECO:0000256" key="1">
    <source>
        <dbReference type="ARBA" id="ARBA00022529"/>
    </source>
</evidence>
<dbReference type="OrthoDB" id="8781at10239"/>